<dbReference type="Proteomes" id="UP000294902">
    <property type="component" value="Unassembled WGS sequence"/>
</dbReference>
<keyword evidence="9" id="KW-1185">Reference proteome</keyword>
<evidence type="ECO:0000256" key="7">
    <source>
        <dbReference type="SAM" id="Coils"/>
    </source>
</evidence>
<organism evidence="8 9">
    <name type="scientific">Natranaerovirga pectinivora</name>
    <dbReference type="NCBI Taxonomy" id="682400"/>
    <lineage>
        <taxon>Bacteria</taxon>
        <taxon>Bacillati</taxon>
        <taxon>Bacillota</taxon>
        <taxon>Clostridia</taxon>
        <taxon>Lachnospirales</taxon>
        <taxon>Natranaerovirgaceae</taxon>
        <taxon>Natranaerovirga</taxon>
    </lineage>
</organism>
<comment type="subcellular location">
    <subcellularLocation>
        <location evidence="1 6">Membrane</location>
        <topology evidence="1 6">Multi-pass membrane protein</topology>
    </subcellularLocation>
</comment>
<keyword evidence="3 6" id="KW-0812">Transmembrane</keyword>
<feature type="transmembrane region" description="Helical" evidence="6">
    <location>
        <begin position="98"/>
        <end position="115"/>
    </location>
</feature>
<dbReference type="GO" id="GO:0016020">
    <property type="term" value="C:membrane"/>
    <property type="evidence" value="ECO:0007669"/>
    <property type="project" value="UniProtKB-SubCell"/>
</dbReference>
<dbReference type="GO" id="GO:0046873">
    <property type="term" value="F:metal ion transmembrane transporter activity"/>
    <property type="evidence" value="ECO:0007669"/>
    <property type="project" value="InterPro"/>
</dbReference>
<dbReference type="Pfam" id="PF01169">
    <property type="entry name" value="GDT1"/>
    <property type="match status" value="2"/>
</dbReference>
<sequence>MFLEIIQAFFFIIMAEMGDKTQLLAMTFATKYSLGKVVMGVLLGSLLNHGLAALLGAYLTNVIPIDIVKIIAALAFVFFGIWSLNFDMDEEEVENKKFNFGPILTVGMAFFIGEFGDKTQLTVITLASQGSFPLFILMGTVTGMIITSLIGIVAGRLLGKRIPEIPLKIASATVFILFGIIGLTGNVPKEKLTNVNVSVFLVFLVAIVIWRLRNIMKKSAVLTAYKNTAELLYLNTKKIQDSLNKVYEKSKDCLDCSEYKCTISFLNNSLQEAQNNNKFVVEKEWEIPLCDINLCNKEILKESLIETIETCLECELHQKNCVGNQTRQVLEKLYFGKNLDFKGDKKNYYSQIEVLDKELFLEIINRKKPAHK</sequence>
<protein>
    <recommendedName>
        <fullName evidence="6">GDT1 family protein</fullName>
    </recommendedName>
</protein>
<comment type="similarity">
    <text evidence="2 6">Belongs to the GDT1 family.</text>
</comment>
<feature type="transmembrane region" description="Helical" evidence="6">
    <location>
        <begin position="195"/>
        <end position="212"/>
    </location>
</feature>
<dbReference type="RefSeq" id="WP_132250294.1">
    <property type="nucleotide sequence ID" value="NZ_SMAL01000002.1"/>
</dbReference>
<comment type="caution">
    <text evidence="8">The sequence shown here is derived from an EMBL/GenBank/DDBJ whole genome shotgun (WGS) entry which is preliminary data.</text>
</comment>
<evidence type="ECO:0000256" key="5">
    <source>
        <dbReference type="ARBA" id="ARBA00023136"/>
    </source>
</evidence>
<evidence type="ECO:0000256" key="3">
    <source>
        <dbReference type="ARBA" id="ARBA00022692"/>
    </source>
</evidence>
<dbReference type="OrthoDB" id="9801356at2"/>
<feature type="transmembrane region" description="Helical" evidence="6">
    <location>
        <begin position="65"/>
        <end position="86"/>
    </location>
</feature>
<feature type="transmembrane region" description="Helical" evidence="6">
    <location>
        <begin position="135"/>
        <end position="158"/>
    </location>
</feature>
<evidence type="ECO:0000256" key="6">
    <source>
        <dbReference type="RuleBase" id="RU365102"/>
    </source>
</evidence>
<dbReference type="AlphaFoldDB" id="A0A4R3MRV0"/>
<dbReference type="EMBL" id="SMAL01000002">
    <property type="protein sequence ID" value="TCT16138.1"/>
    <property type="molecule type" value="Genomic_DNA"/>
</dbReference>
<evidence type="ECO:0000313" key="9">
    <source>
        <dbReference type="Proteomes" id="UP000294902"/>
    </source>
</evidence>
<feature type="transmembrane region" description="Helical" evidence="6">
    <location>
        <begin position="37"/>
        <end position="59"/>
    </location>
</feature>
<gene>
    <name evidence="8" type="ORF">EDC18_102154</name>
</gene>
<evidence type="ECO:0000256" key="4">
    <source>
        <dbReference type="ARBA" id="ARBA00022989"/>
    </source>
</evidence>
<keyword evidence="4 6" id="KW-1133">Transmembrane helix</keyword>
<feature type="transmembrane region" description="Helical" evidence="6">
    <location>
        <begin position="165"/>
        <end position="183"/>
    </location>
</feature>
<reference evidence="8 9" key="1">
    <citation type="submission" date="2019-03" db="EMBL/GenBank/DDBJ databases">
        <title>Genomic Encyclopedia of Type Strains, Phase IV (KMG-IV): sequencing the most valuable type-strain genomes for metagenomic binning, comparative biology and taxonomic classification.</title>
        <authorList>
            <person name="Goeker M."/>
        </authorList>
    </citation>
    <scope>NUCLEOTIDE SEQUENCE [LARGE SCALE GENOMIC DNA]</scope>
    <source>
        <strain evidence="8 9">DSM 24629</strain>
    </source>
</reference>
<evidence type="ECO:0000256" key="1">
    <source>
        <dbReference type="ARBA" id="ARBA00004141"/>
    </source>
</evidence>
<keyword evidence="7" id="KW-0175">Coiled coil</keyword>
<name>A0A4R3MRV0_9FIRM</name>
<proteinExistence type="inferred from homology"/>
<evidence type="ECO:0000256" key="2">
    <source>
        <dbReference type="ARBA" id="ARBA00009190"/>
    </source>
</evidence>
<accession>A0A4R3MRV0</accession>
<dbReference type="PANTHER" id="PTHR12608">
    <property type="entry name" value="TRANSMEMBRANE PROTEIN HTP-1 RELATED"/>
    <property type="match status" value="1"/>
</dbReference>
<keyword evidence="5 6" id="KW-0472">Membrane</keyword>
<feature type="coiled-coil region" evidence="7">
    <location>
        <begin position="256"/>
        <end position="283"/>
    </location>
</feature>
<dbReference type="PANTHER" id="PTHR12608:SF1">
    <property type="entry name" value="TRANSMEMBRANE PROTEIN 165"/>
    <property type="match status" value="1"/>
</dbReference>
<evidence type="ECO:0000313" key="8">
    <source>
        <dbReference type="EMBL" id="TCT16138.1"/>
    </source>
</evidence>
<dbReference type="InterPro" id="IPR001727">
    <property type="entry name" value="GDT1-like"/>
</dbReference>